<name>A0A3M7L4X0_AUXPR</name>
<proteinExistence type="predicted"/>
<protein>
    <submittedName>
        <fullName evidence="2">Uncharacterized protein</fullName>
    </submittedName>
</protein>
<reference evidence="3" key="1">
    <citation type="journal article" date="2018" name="Algal Res.">
        <title>Characterization of plant carbon substrate utilization by Auxenochlorella protothecoides.</title>
        <authorList>
            <person name="Vogler B.W."/>
            <person name="Starkenburg S.R."/>
            <person name="Sudasinghe N."/>
            <person name="Schambach J.Y."/>
            <person name="Rollin J.A."/>
            <person name="Pattathil S."/>
            <person name="Barry A.N."/>
        </authorList>
    </citation>
    <scope>NUCLEOTIDE SEQUENCE [LARGE SCALE GENOMIC DNA]</scope>
    <source>
        <strain evidence="3">UTEX 25</strain>
    </source>
</reference>
<gene>
    <name evidence="2" type="ORF">APUTEX25_004320</name>
</gene>
<dbReference type="AlphaFoldDB" id="A0A3M7L4X0"/>
<evidence type="ECO:0000256" key="1">
    <source>
        <dbReference type="SAM" id="MobiDB-lite"/>
    </source>
</evidence>
<comment type="caution">
    <text evidence="2">The sequence shown here is derived from an EMBL/GenBank/DDBJ whole genome shotgun (WGS) entry which is preliminary data.</text>
</comment>
<sequence>VLRGALTTPGLRRLHCLRGLPERCAATAAAVDACLVADAVALTTLRDLESVTAHAVARFREVRGPVAAPTGQRDGARTGPAAGPPARTLDECLAEAEADPRLAAPPAPALHSLAAGLVRAGRVAEAVRAQGEAACVSLGAVLRHATAGCLSAALAGSAGESSPPPAAHDSSEEDVAAPAIPAALCSSPTFPAFLDAALLAIGVVLRHAGARAAAMRSAVAAAGADDAALGALGAAQ</sequence>
<organism evidence="2 3">
    <name type="scientific">Auxenochlorella protothecoides</name>
    <name type="common">Green microalga</name>
    <name type="synonym">Chlorella protothecoides</name>
    <dbReference type="NCBI Taxonomy" id="3075"/>
    <lineage>
        <taxon>Eukaryota</taxon>
        <taxon>Viridiplantae</taxon>
        <taxon>Chlorophyta</taxon>
        <taxon>core chlorophytes</taxon>
        <taxon>Trebouxiophyceae</taxon>
        <taxon>Chlorellales</taxon>
        <taxon>Chlorellaceae</taxon>
        <taxon>Auxenochlorella</taxon>
    </lineage>
</organism>
<dbReference type="Proteomes" id="UP000279271">
    <property type="component" value="Unassembled WGS sequence"/>
</dbReference>
<feature type="non-terminal residue" evidence="2">
    <location>
        <position position="236"/>
    </location>
</feature>
<accession>A0A3M7L4X0</accession>
<feature type="region of interest" description="Disordered" evidence="1">
    <location>
        <begin position="66"/>
        <end position="85"/>
    </location>
</feature>
<evidence type="ECO:0000313" key="3">
    <source>
        <dbReference type="Proteomes" id="UP000279271"/>
    </source>
</evidence>
<dbReference type="EMBL" id="QOKY01000071">
    <property type="protein sequence ID" value="RMZ57778.1"/>
    <property type="molecule type" value="Genomic_DNA"/>
</dbReference>
<evidence type="ECO:0000313" key="2">
    <source>
        <dbReference type="EMBL" id="RMZ57778.1"/>
    </source>
</evidence>
<feature type="non-terminal residue" evidence="2">
    <location>
        <position position="1"/>
    </location>
</feature>